<name>A0AAV3J6T6_ENTAV</name>
<comment type="caution">
    <text evidence="2">The sequence shown here is derived from an EMBL/GenBank/DDBJ whole genome shotgun (WGS) entry which is preliminary data.</text>
</comment>
<reference evidence="1 3" key="1">
    <citation type="submission" date="2013-03" db="EMBL/GenBank/DDBJ databases">
        <title>The Genome Sequence of Enterococcus avium ATCC_14025 (Illumina only assembly).</title>
        <authorList>
            <consortium name="The Broad Institute Genomics Platform"/>
            <consortium name="The Broad Institute Genome Sequencing Center for Infectious Disease"/>
            <person name="Earl A."/>
            <person name="Russ C."/>
            <person name="Gilmore M."/>
            <person name="Surin D."/>
            <person name="Walker B."/>
            <person name="Young S."/>
            <person name="Zeng Q."/>
            <person name="Gargeya S."/>
            <person name="Fitzgerald M."/>
            <person name="Haas B."/>
            <person name="Abouelleil A."/>
            <person name="Allen A.W."/>
            <person name="Alvarado L."/>
            <person name="Arachchi H.M."/>
            <person name="Berlin A.M."/>
            <person name="Chapman S.B."/>
            <person name="Gainer-Dewar J."/>
            <person name="Goldberg J."/>
            <person name="Griggs A."/>
            <person name="Gujja S."/>
            <person name="Hansen M."/>
            <person name="Howarth C."/>
            <person name="Imamovic A."/>
            <person name="Ireland A."/>
            <person name="Larimer J."/>
            <person name="McCowan C."/>
            <person name="Murphy C."/>
            <person name="Pearson M."/>
            <person name="Poon T.W."/>
            <person name="Priest M."/>
            <person name="Roberts A."/>
            <person name="Saif S."/>
            <person name="Shea T."/>
            <person name="Sisk P."/>
            <person name="Sykes S."/>
            <person name="Wortman J."/>
            <person name="Nusbaum C."/>
            <person name="Birren B."/>
        </authorList>
    </citation>
    <scope>NUCLEOTIDE SEQUENCE [LARGE SCALE GENOMIC DNA]</scope>
    <source>
        <strain evidence="1 3">ATCC 14025</strain>
    </source>
</reference>
<organism evidence="2 4">
    <name type="scientific">Enterococcus avium ATCC 14025</name>
    <dbReference type="NCBI Taxonomy" id="1140002"/>
    <lineage>
        <taxon>Bacteria</taxon>
        <taxon>Bacillati</taxon>
        <taxon>Bacillota</taxon>
        <taxon>Bacilli</taxon>
        <taxon>Lactobacillales</taxon>
        <taxon>Enterococcaceae</taxon>
        <taxon>Enterococcus</taxon>
    </lineage>
</organism>
<reference evidence="2 4" key="2">
    <citation type="submission" date="2013-03" db="EMBL/GenBank/DDBJ databases">
        <title>The Genome Sequence of Enterococcus avium ATCC_14025 (PacBio/Illumina hybrid assembly).</title>
        <authorList>
            <consortium name="The Broad Institute Genomics Platform"/>
            <consortium name="The Broad Institute Genome Sequencing Center for Infectious Disease"/>
            <person name="Earl A."/>
            <person name="Russ C."/>
            <person name="Gilmore M."/>
            <person name="Surin D."/>
            <person name="Walker B."/>
            <person name="Young S."/>
            <person name="Zeng Q."/>
            <person name="Gargeya S."/>
            <person name="Fitzgerald M."/>
            <person name="Haas B."/>
            <person name="Abouelleil A."/>
            <person name="Allen A.W."/>
            <person name="Alvarado L."/>
            <person name="Arachchi H.M."/>
            <person name="Berlin A.M."/>
            <person name="Chapman S.B."/>
            <person name="Gainer-Dewar J."/>
            <person name="Goldberg J."/>
            <person name="Griggs A."/>
            <person name="Gujja S."/>
            <person name="Hansen M."/>
            <person name="Howarth C."/>
            <person name="Imamovic A."/>
            <person name="Ireland A."/>
            <person name="Larimer J."/>
            <person name="McCowan C."/>
            <person name="Murphy C."/>
            <person name="Pearson M."/>
            <person name="Poon T.W."/>
            <person name="Priest M."/>
            <person name="Roberts A."/>
            <person name="Saif S."/>
            <person name="Shea T."/>
            <person name="Sisk P."/>
            <person name="Sykes S."/>
            <person name="Wortman J."/>
            <person name="Nusbaum C."/>
            <person name="Birren B."/>
        </authorList>
    </citation>
    <scope>NUCLEOTIDE SEQUENCE [LARGE SCALE GENOMIC DNA]</scope>
    <source>
        <strain evidence="2 4">ATCC 14025</strain>
    </source>
</reference>
<proteinExistence type="predicted"/>
<dbReference type="EMBL" id="ASWL01000002">
    <property type="protein sequence ID" value="EOU23750.1"/>
    <property type="molecule type" value="Genomic_DNA"/>
</dbReference>
<gene>
    <name evidence="2" type="ORF">I570_01615</name>
    <name evidence="1" type="ORF">OMU_00270</name>
</gene>
<evidence type="ECO:0000313" key="1">
    <source>
        <dbReference type="EMBL" id="EOT50941.1"/>
    </source>
</evidence>
<sequence>MLEIIIQFFKNLTDLFCQVIDVIADIVLYLFSAQL</sequence>
<evidence type="ECO:0000313" key="3">
    <source>
        <dbReference type="Proteomes" id="UP000014104"/>
    </source>
</evidence>
<protein>
    <submittedName>
        <fullName evidence="2">Uncharacterized protein</fullName>
    </submittedName>
</protein>
<evidence type="ECO:0000313" key="4">
    <source>
        <dbReference type="Proteomes" id="UP000014107"/>
    </source>
</evidence>
<dbReference type="Proteomes" id="UP000014104">
    <property type="component" value="Unassembled WGS sequence"/>
</dbReference>
<dbReference type="AlphaFoldDB" id="A0AAV3J6T6"/>
<accession>A0AAV3J6T6</accession>
<keyword evidence="3" id="KW-1185">Reference proteome</keyword>
<dbReference type="Proteomes" id="UP000014107">
    <property type="component" value="Unassembled WGS sequence"/>
</dbReference>
<evidence type="ECO:0000313" key="2">
    <source>
        <dbReference type="EMBL" id="EOU23750.1"/>
    </source>
</evidence>
<dbReference type="EMBL" id="AHYV01000005">
    <property type="protein sequence ID" value="EOT50941.1"/>
    <property type="molecule type" value="Genomic_DNA"/>
</dbReference>